<feature type="compositionally biased region" description="Basic and acidic residues" evidence="1">
    <location>
        <begin position="126"/>
        <end position="141"/>
    </location>
</feature>
<dbReference type="Gene3D" id="3.65.10.20">
    <property type="entry name" value="RNA 3'-terminal phosphate cyclase domain"/>
    <property type="match status" value="2"/>
</dbReference>
<dbReference type="Proteomes" id="UP000078343">
    <property type="component" value="Unassembled WGS sequence"/>
</dbReference>
<dbReference type="GO" id="GO:0006396">
    <property type="term" value="P:RNA processing"/>
    <property type="evidence" value="ECO:0007669"/>
    <property type="project" value="InterPro"/>
</dbReference>
<dbReference type="AlphaFoldDB" id="A0A178ZN23"/>
<feature type="domain" description="RNA 3'-terminal phosphate cyclase" evidence="2">
    <location>
        <begin position="83"/>
        <end position="468"/>
    </location>
</feature>
<feature type="domain" description="RNA 3'-terminal phosphate cyclase" evidence="2">
    <location>
        <begin position="9"/>
        <end position="39"/>
    </location>
</feature>
<gene>
    <name evidence="3" type="ORF">AYL99_05873</name>
</gene>
<dbReference type="PANTHER" id="PTHR11096">
    <property type="entry name" value="RNA 3' TERMINAL PHOSPHATE CYCLASE"/>
    <property type="match status" value="1"/>
</dbReference>
<dbReference type="InterPro" id="IPR013792">
    <property type="entry name" value="RNA3'P_cycl/enolpyr_Trfase_a/b"/>
</dbReference>
<dbReference type="InterPro" id="IPR000228">
    <property type="entry name" value="RNA3'_term_phos_cyc"/>
</dbReference>
<comment type="caution">
    <text evidence="3">The sequence shown here is derived from an EMBL/GenBank/DDBJ whole genome shotgun (WGS) entry which is preliminary data.</text>
</comment>
<dbReference type="GeneID" id="30010041"/>
<reference evidence="3 4" key="1">
    <citation type="submission" date="2016-04" db="EMBL/GenBank/DDBJ databases">
        <title>Draft genome of Fonsecaea erecta CBS 125763.</title>
        <authorList>
            <person name="Weiss V.A."/>
            <person name="Vicente V.A."/>
            <person name="Raittz R.T."/>
            <person name="Moreno L.F."/>
            <person name="De Souza E.M."/>
            <person name="Pedrosa F.O."/>
            <person name="Steffens M.B."/>
            <person name="Faoro H."/>
            <person name="Tadra-Sfeir M.Z."/>
            <person name="Najafzadeh M.J."/>
            <person name="Felipe M.S."/>
            <person name="Teixeira M."/>
            <person name="Sun J."/>
            <person name="Xi L."/>
            <person name="Gomes R."/>
            <person name="De Azevedo C.M."/>
            <person name="Salgado C.G."/>
            <person name="Da Silva M.B."/>
            <person name="Nascimento M.F."/>
            <person name="Queiroz-Telles F."/>
            <person name="Attili D.S."/>
            <person name="Gorbushina A."/>
        </authorList>
    </citation>
    <scope>NUCLEOTIDE SEQUENCE [LARGE SCALE GENOMIC DNA]</scope>
    <source>
        <strain evidence="3 4">CBS 125763</strain>
    </source>
</reference>
<name>A0A178ZN23_9EURO</name>
<protein>
    <recommendedName>
        <fullName evidence="2">RNA 3'-terminal phosphate cyclase domain-containing protein</fullName>
    </recommendedName>
</protein>
<keyword evidence="4" id="KW-1185">Reference proteome</keyword>
<dbReference type="InterPro" id="IPR023797">
    <property type="entry name" value="RNA3'_phos_cyclase_dom"/>
</dbReference>
<dbReference type="STRING" id="1367422.A0A178ZN23"/>
<evidence type="ECO:0000256" key="1">
    <source>
        <dbReference type="SAM" id="MobiDB-lite"/>
    </source>
</evidence>
<proteinExistence type="predicted"/>
<dbReference type="InterPro" id="IPR037136">
    <property type="entry name" value="RNA3'_phos_cyclase_dom_sf"/>
</dbReference>
<accession>A0A178ZN23</accession>
<feature type="region of interest" description="Disordered" evidence="1">
    <location>
        <begin position="123"/>
        <end position="142"/>
    </location>
</feature>
<dbReference type="Pfam" id="PF01137">
    <property type="entry name" value="RTC"/>
    <property type="match status" value="2"/>
</dbReference>
<feature type="region of interest" description="Disordered" evidence="1">
    <location>
        <begin position="41"/>
        <end position="90"/>
    </location>
</feature>
<evidence type="ECO:0000259" key="2">
    <source>
        <dbReference type="Pfam" id="PF01137"/>
    </source>
</evidence>
<dbReference type="OrthoDB" id="25029at2759"/>
<dbReference type="PANTHER" id="PTHR11096:SF0">
    <property type="entry name" value="RNA 3'-TERMINAL PHOSPHATE CYCLASE"/>
    <property type="match status" value="1"/>
</dbReference>
<evidence type="ECO:0000313" key="4">
    <source>
        <dbReference type="Proteomes" id="UP000078343"/>
    </source>
</evidence>
<dbReference type="GO" id="GO:0003963">
    <property type="term" value="F:RNA-3'-phosphate cyclase activity"/>
    <property type="evidence" value="ECO:0007669"/>
    <property type="project" value="TreeGrafter"/>
</dbReference>
<organism evidence="3 4">
    <name type="scientific">Fonsecaea erecta</name>
    <dbReference type="NCBI Taxonomy" id="1367422"/>
    <lineage>
        <taxon>Eukaryota</taxon>
        <taxon>Fungi</taxon>
        <taxon>Dikarya</taxon>
        <taxon>Ascomycota</taxon>
        <taxon>Pezizomycotina</taxon>
        <taxon>Eurotiomycetes</taxon>
        <taxon>Chaetothyriomycetidae</taxon>
        <taxon>Chaetothyriales</taxon>
        <taxon>Herpotrichiellaceae</taxon>
        <taxon>Fonsecaea</taxon>
    </lineage>
</organism>
<dbReference type="EMBL" id="LVYI01000004">
    <property type="protein sequence ID" value="OAP60871.1"/>
    <property type="molecule type" value="Genomic_DNA"/>
</dbReference>
<dbReference type="GO" id="GO:0005634">
    <property type="term" value="C:nucleus"/>
    <property type="evidence" value="ECO:0007669"/>
    <property type="project" value="TreeGrafter"/>
</dbReference>
<dbReference type="RefSeq" id="XP_018694238.1">
    <property type="nucleotide sequence ID" value="XM_018837385.1"/>
</dbReference>
<sequence length="506" mass="54875">MLTLDGSTLEGGGQLVRVALSLSAICKVPVSIYNIRAGRGAHSFQKRARDGRRNHQGGRASQGPCPHPRGGMDANNNAAPAKKQKPDGGLKESHLAALTWLARECRAHAEGAEMGSQELTFKPARVPKDGHGPVPRSKAEENASDDIEVIELKNPGSVWLIWQAIFPYIVFSLLHRHRQRGKEGSETSAFRIRLRGGTNVPKSPSSEYVQQVLLPLFERIGLPRVDVQVLRRGWTTGVAEIGEVEIAVFHPEQCLGDEVDGMVRNQKEKAREDEVDRGDGFVLAPFQLRSPETTTTVTSISMTILAGSPQTHSLVQSQLLESLRAIPAFASPAMPPIQLHPSSSADSSDERRLYILLVAHTSAGYPLGSDYLSPGRKMANDTDRQRTVDEAVGSVVRAFARECARGGGCVDEFAEDQLVIFQALADGASSVDVGKSGKRGGIKGREETGSLHTRTVRWVCREMLGTVFDGYGGCEGGGMKRDKGRLDDVGDELEALSITDNEDEKE</sequence>
<evidence type="ECO:0000313" key="3">
    <source>
        <dbReference type="EMBL" id="OAP60871.1"/>
    </source>
</evidence>
<dbReference type="SUPFAM" id="SSF55205">
    <property type="entry name" value="EPT/RTPC-like"/>
    <property type="match status" value="2"/>
</dbReference>